<dbReference type="PRINTS" id="PR00080">
    <property type="entry name" value="SDRFAMILY"/>
</dbReference>
<evidence type="ECO:0000313" key="9">
    <source>
        <dbReference type="EMBL" id="MBA2225355.1"/>
    </source>
</evidence>
<evidence type="ECO:0000256" key="3">
    <source>
        <dbReference type="ARBA" id="ARBA00017650"/>
    </source>
</evidence>
<dbReference type="EMBL" id="JACEFB010000002">
    <property type="protein sequence ID" value="MBA2225355.1"/>
    <property type="molecule type" value="Genomic_DNA"/>
</dbReference>
<comment type="similarity">
    <text evidence="2">Belongs to the short-chain dehydrogenases/reductases (SDR) family.</text>
</comment>
<dbReference type="FunFam" id="3.40.50.720:FF:000115">
    <property type="entry name" value="3-oxoacyl-[acyl-carrier-protein] reductase FabG"/>
    <property type="match status" value="1"/>
</dbReference>
<dbReference type="PANTHER" id="PTHR42760">
    <property type="entry name" value="SHORT-CHAIN DEHYDROGENASES/REDUCTASES FAMILY MEMBER"/>
    <property type="match status" value="1"/>
</dbReference>
<dbReference type="AlphaFoldDB" id="A0A7V8VCJ2"/>
<dbReference type="NCBIfam" id="NF009466">
    <property type="entry name" value="PRK12826.1-2"/>
    <property type="match status" value="1"/>
</dbReference>
<organism evidence="9 10">
    <name type="scientific">Thermogemmata fonticola</name>
    <dbReference type="NCBI Taxonomy" id="2755323"/>
    <lineage>
        <taxon>Bacteria</taxon>
        <taxon>Pseudomonadati</taxon>
        <taxon>Planctomycetota</taxon>
        <taxon>Planctomycetia</taxon>
        <taxon>Gemmatales</taxon>
        <taxon>Gemmataceae</taxon>
        <taxon>Thermogemmata</taxon>
    </lineage>
</organism>
<dbReference type="InterPro" id="IPR036291">
    <property type="entry name" value="NAD(P)-bd_dom_sf"/>
</dbReference>
<gene>
    <name evidence="9" type="ORF">H0921_04165</name>
</gene>
<dbReference type="SUPFAM" id="SSF51735">
    <property type="entry name" value="NAD(P)-binding Rossmann-fold domains"/>
    <property type="match status" value="1"/>
</dbReference>
<evidence type="ECO:0000256" key="4">
    <source>
        <dbReference type="ARBA" id="ARBA00022857"/>
    </source>
</evidence>
<dbReference type="Gene3D" id="3.40.50.720">
    <property type="entry name" value="NAD(P)-binding Rossmann-like Domain"/>
    <property type="match status" value="1"/>
</dbReference>
<evidence type="ECO:0000256" key="7">
    <source>
        <dbReference type="ARBA" id="ARBA00048508"/>
    </source>
</evidence>
<dbReference type="PROSITE" id="PS00061">
    <property type="entry name" value="ADH_SHORT"/>
    <property type="match status" value="1"/>
</dbReference>
<keyword evidence="4" id="KW-0521">NADP</keyword>
<evidence type="ECO:0000313" key="10">
    <source>
        <dbReference type="Proteomes" id="UP000542342"/>
    </source>
</evidence>
<comment type="catalytic activity">
    <reaction evidence="7">
        <text>a (3R)-hydroxyacyl-[ACP] + NADP(+) = a 3-oxoacyl-[ACP] + NADPH + H(+)</text>
        <dbReference type="Rhea" id="RHEA:17397"/>
        <dbReference type="Rhea" id="RHEA-COMP:9916"/>
        <dbReference type="Rhea" id="RHEA-COMP:9945"/>
        <dbReference type="ChEBI" id="CHEBI:15378"/>
        <dbReference type="ChEBI" id="CHEBI:57783"/>
        <dbReference type="ChEBI" id="CHEBI:58349"/>
        <dbReference type="ChEBI" id="CHEBI:78776"/>
        <dbReference type="ChEBI" id="CHEBI:78827"/>
        <dbReference type="EC" id="1.1.1.100"/>
    </reaction>
</comment>
<evidence type="ECO:0000256" key="6">
    <source>
        <dbReference type="ARBA" id="ARBA00029899"/>
    </source>
</evidence>
<reference evidence="9 10" key="1">
    <citation type="submission" date="2020-07" db="EMBL/GenBank/DDBJ databases">
        <title>Thermogemmata thermophila gen. nov., sp. nov., a novel moderate thermophilic planctomycete from a Kamchatka hot spring.</title>
        <authorList>
            <person name="Elcheninov A.G."/>
            <person name="Podosokorskaya O.A."/>
            <person name="Kovaleva O.L."/>
            <person name="Novikov A."/>
            <person name="Bonch-Osmolovskaya E.A."/>
            <person name="Toshchakov S.V."/>
            <person name="Kublanov I.V."/>
        </authorList>
    </citation>
    <scope>NUCLEOTIDE SEQUENCE [LARGE SCALE GENOMIC DNA]</scope>
    <source>
        <strain evidence="9 10">2918</strain>
    </source>
</reference>
<proteinExistence type="inferred from homology"/>
<protein>
    <recommendedName>
        <fullName evidence="3">3-oxoacyl-[acyl-carrier-protein] reductase FabG</fullName>
    </recommendedName>
    <alternativeName>
        <fullName evidence="6">Beta-ketoacyl-ACP reductase</fullName>
    </alternativeName>
</protein>
<dbReference type="GO" id="GO:0004316">
    <property type="term" value="F:3-oxoacyl-[acyl-carrier-protein] reductase (NADPH) activity"/>
    <property type="evidence" value="ECO:0007669"/>
    <property type="project" value="UniProtKB-EC"/>
</dbReference>
<dbReference type="PRINTS" id="PR00081">
    <property type="entry name" value="GDHRDH"/>
</dbReference>
<dbReference type="RefSeq" id="WP_194536785.1">
    <property type="nucleotide sequence ID" value="NZ_JACEFB010000002.1"/>
</dbReference>
<dbReference type="PANTHER" id="PTHR42760:SF133">
    <property type="entry name" value="3-OXOACYL-[ACYL-CARRIER-PROTEIN] REDUCTASE"/>
    <property type="match status" value="1"/>
</dbReference>
<dbReference type="SMART" id="SM00822">
    <property type="entry name" value="PKS_KR"/>
    <property type="match status" value="1"/>
</dbReference>
<feature type="domain" description="Ketoreductase" evidence="8">
    <location>
        <begin position="7"/>
        <end position="222"/>
    </location>
</feature>
<dbReference type="InterPro" id="IPR020904">
    <property type="entry name" value="Sc_DH/Rdtase_CS"/>
</dbReference>
<dbReference type="Proteomes" id="UP000542342">
    <property type="component" value="Unassembled WGS sequence"/>
</dbReference>
<accession>A0A7V8VCJ2</accession>
<evidence type="ECO:0000256" key="1">
    <source>
        <dbReference type="ARBA" id="ARBA00002607"/>
    </source>
</evidence>
<evidence type="ECO:0000256" key="5">
    <source>
        <dbReference type="ARBA" id="ARBA00023002"/>
    </source>
</evidence>
<comment type="caution">
    <text evidence="9">The sequence shown here is derived from an EMBL/GenBank/DDBJ whole genome shotgun (WGS) entry which is preliminary data.</text>
</comment>
<dbReference type="Pfam" id="PF13561">
    <property type="entry name" value="adh_short_C2"/>
    <property type="match status" value="1"/>
</dbReference>
<dbReference type="InterPro" id="IPR057326">
    <property type="entry name" value="KR_dom"/>
</dbReference>
<dbReference type="NCBIfam" id="NF005559">
    <property type="entry name" value="PRK07231.1"/>
    <property type="match status" value="1"/>
</dbReference>
<keyword evidence="5" id="KW-0560">Oxidoreductase</keyword>
<comment type="function">
    <text evidence="1">Catalyzes the NADPH-dependent reduction of beta-ketoacyl-ACP substrates to beta-hydroxyacyl-ACP products, the first reductive step in the elongation cycle of fatty acid biosynthesis.</text>
</comment>
<keyword evidence="10" id="KW-1185">Reference proteome</keyword>
<evidence type="ECO:0000256" key="2">
    <source>
        <dbReference type="ARBA" id="ARBA00006484"/>
    </source>
</evidence>
<dbReference type="InterPro" id="IPR002347">
    <property type="entry name" value="SDR_fam"/>
</dbReference>
<name>A0A7V8VCJ2_9BACT</name>
<sequence>MGQLQNQVALVTGGSRGIGRAIVSALAREGAKVAFVYRGNVEAAQTLETEIAQQGGIAKAYQGDVSDPATAERIVEAVVAEWGRVDILVNNAGIIRDKLFLQMEAEDWNTVLQTNLGGAFAFCKAVARQMAFKQRSGRIINISSVAAEHVNPGQTNYAASKGALNSFTRALAVELARRNVLVNAVAPGFIETDMSQAVRSLAGEDNLKKWIPVRRLGQPEDVAAVVLFLAGPGAAYITGQVITVDGGLSLGAAHA</sequence>
<evidence type="ECO:0000259" key="8">
    <source>
        <dbReference type="SMART" id="SM00822"/>
    </source>
</evidence>